<reference evidence="1" key="1">
    <citation type="journal article" date="2015" name="Nature">
        <title>Complex archaea that bridge the gap between prokaryotes and eukaryotes.</title>
        <authorList>
            <person name="Spang A."/>
            <person name="Saw J.H."/>
            <person name="Jorgensen S.L."/>
            <person name="Zaremba-Niedzwiedzka K."/>
            <person name="Martijn J."/>
            <person name="Lind A.E."/>
            <person name="van Eijk R."/>
            <person name="Schleper C."/>
            <person name="Guy L."/>
            <person name="Ettema T.J."/>
        </authorList>
    </citation>
    <scope>NUCLEOTIDE SEQUENCE</scope>
</reference>
<evidence type="ECO:0000313" key="1">
    <source>
        <dbReference type="EMBL" id="KKL57510.1"/>
    </source>
</evidence>
<dbReference type="AlphaFoldDB" id="A0A0F9FJR5"/>
<protein>
    <submittedName>
        <fullName evidence="1">Uncharacterized protein</fullName>
    </submittedName>
</protein>
<accession>A0A0F9FJR5</accession>
<dbReference type="EMBL" id="LAZR01030141">
    <property type="protein sequence ID" value="KKL57510.1"/>
    <property type="molecule type" value="Genomic_DNA"/>
</dbReference>
<organism evidence="1">
    <name type="scientific">marine sediment metagenome</name>
    <dbReference type="NCBI Taxonomy" id="412755"/>
    <lineage>
        <taxon>unclassified sequences</taxon>
        <taxon>metagenomes</taxon>
        <taxon>ecological metagenomes</taxon>
    </lineage>
</organism>
<sequence length="206" mass="24495">MIIPDNDLDLNLDDLSQAVEDIETQPDKEYLITEAIIQLHQSCDGAVSQDQIGFAGYHTHFGKRIGKKLENGGKLSLPEIEWAKSALPYYMHTQLTWLKKMDFDIGIYHARENALDRHRKQMFEQSIVENKIREMTTDKLKEYLKLIPIEKCDKRDQKFIRSLQNWQRGYTFSQLTWVETFLKRYWYYISEQIGDEQCKARKIQIR</sequence>
<gene>
    <name evidence="1" type="ORF">LCGC14_2234680</name>
</gene>
<name>A0A0F9FJR5_9ZZZZ</name>
<comment type="caution">
    <text evidence="1">The sequence shown here is derived from an EMBL/GenBank/DDBJ whole genome shotgun (WGS) entry which is preliminary data.</text>
</comment>
<proteinExistence type="predicted"/>